<evidence type="ECO:0000256" key="12">
    <source>
        <dbReference type="PROSITE-ProRule" id="PRU01211"/>
    </source>
</evidence>
<evidence type="ECO:0000256" key="6">
    <source>
        <dbReference type="ARBA" id="ARBA00022801"/>
    </source>
</evidence>
<evidence type="ECO:0000259" key="14">
    <source>
        <dbReference type="PROSITE" id="PS01180"/>
    </source>
</evidence>
<protein>
    <recommendedName>
        <fullName evidence="13">Metalloendopeptidase</fullName>
        <ecNumber evidence="13">3.4.24.-</ecNumber>
    </recommendedName>
</protein>
<keyword evidence="6 12" id="KW-0378">Hydrolase</keyword>
<dbReference type="Gene3D" id="3.40.390.10">
    <property type="entry name" value="Collagenase (Catalytic Domain)"/>
    <property type="match status" value="1"/>
</dbReference>
<dbReference type="RefSeq" id="XP_002937348.3">
    <property type="nucleotide sequence ID" value="XM_002937302.5"/>
</dbReference>
<name>A0A8J0QQC8_XENTR</name>
<evidence type="ECO:0000313" key="16">
    <source>
        <dbReference type="Proteomes" id="UP000008143"/>
    </source>
</evidence>
<dbReference type="SUPFAM" id="SSF55486">
    <property type="entry name" value="Metalloproteases ('zincins'), catalytic domain"/>
    <property type="match status" value="1"/>
</dbReference>
<dbReference type="AlphaFoldDB" id="A0A8J0QQC8"/>
<dbReference type="InterPro" id="IPR035914">
    <property type="entry name" value="Sperma_CUB_dom_sf"/>
</dbReference>
<dbReference type="FunFam" id="3.40.390.10:FF:000040">
    <property type="entry name" value="Metalloendopeptidase"/>
    <property type="match status" value="1"/>
</dbReference>
<keyword evidence="2 12" id="KW-0645">Protease</keyword>
<dbReference type="Proteomes" id="UP000008143">
    <property type="component" value="Chromosome 4"/>
</dbReference>
<comment type="caution">
    <text evidence="11">Lacks conserved residue(s) required for the propagation of feature annotation.</text>
</comment>
<proteinExistence type="predicted"/>
<reference evidence="17" key="1">
    <citation type="submission" date="2025-08" db="UniProtKB">
        <authorList>
            <consortium name="RefSeq"/>
        </authorList>
    </citation>
    <scope>IDENTIFICATION</scope>
    <source>
        <strain evidence="17">Nigerian</strain>
        <tissue evidence="17">Liver and blood</tissue>
    </source>
</reference>
<sequence length="508" mass="55512">MAWGLFTALLLCVSGTALSRPLELLQFLDSPSGGETIVRDQPEGLPIEDIIGSIEKMNKGRTRLLQHGDMAIPTGRSAIRCTSKDCYWPKSANGLVNVPYTLAAEYNVQDRATIAAAMLEFSTLTCIRFVPHTNERDFLNIISDSGCWSFLGRAGGGGQDLSLQRGGCLSNGIIQHELNHALGFVHEHTRSDRDSYVKIFWNNIQPEYKDSFNKTDTDNQGMEYDYGSVMHYGRNSYSIDYQLPTIQPIPNGLIPIGQRYGLSSLDAAKINRLYNCSICSSVLSGFSGIFSSSPSYYPNNQNCSWLIRIPLDKVLLQFSAFDVQSTRGCTADYIRVFDGPSRSSPLLLDRTCGSHQLPSLVGSGNVMLVEFVTDAAVSATGFKASYSTVSCGGTLTVPGGNFSSPGYTEHEPYPPFSDCTWTMIAPVGYKVRLNVLDVSVEYSSSCQYDSIEIRDGTVPTAQQLVKKCGTGNIPTVTSSQNSLLLRFYSDSSDESTGFLAKYSFVPAA</sequence>
<dbReference type="OrthoDB" id="291007at2759"/>
<dbReference type="FunFam" id="2.60.120.290:FF:000005">
    <property type="entry name" value="Procollagen C-endopeptidase enhancer 1"/>
    <property type="match status" value="1"/>
</dbReference>
<dbReference type="GO" id="GO:0006508">
    <property type="term" value="P:proteolysis"/>
    <property type="evidence" value="ECO:0007669"/>
    <property type="project" value="UniProtKB-KW"/>
</dbReference>
<feature type="binding site" evidence="12">
    <location>
        <position position="176"/>
    </location>
    <ligand>
        <name>Zn(2+)</name>
        <dbReference type="ChEBI" id="CHEBI:29105"/>
        <note>catalytic</note>
    </ligand>
</feature>
<gene>
    <name evidence="17" type="primary">LOC100496122</name>
</gene>
<dbReference type="PANTHER" id="PTHR10127">
    <property type="entry name" value="DISCOIDIN, CUB, EGF, LAMININ , AND ZINC METALLOPROTEASE DOMAIN CONTAINING"/>
    <property type="match status" value="1"/>
</dbReference>
<evidence type="ECO:0000259" key="15">
    <source>
        <dbReference type="PROSITE" id="PS51864"/>
    </source>
</evidence>
<dbReference type="CDD" id="cd04283">
    <property type="entry name" value="ZnMc_hatching_enzyme"/>
    <property type="match status" value="1"/>
</dbReference>
<dbReference type="EC" id="3.4.24.-" evidence="13"/>
<dbReference type="FunFam" id="2.60.120.290:FF:000013">
    <property type="entry name" value="Membrane frizzled-related protein"/>
    <property type="match status" value="1"/>
</dbReference>
<dbReference type="PROSITE" id="PS01180">
    <property type="entry name" value="CUB"/>
    <property type="match status" value="2"/>
</dbReference>
<feature type="binding site" evidence="12">
    <location>
        <position position="186"/>
    </location>
    <ligand>
        <name>Zn(2+)</name>
        <dbReference type="ChEBI" id="CHEBI:29105"/>
        <note>catalytic</note>
    </ligand>
</feature>
<feature type="domain" description="Peptidase M12A" evidence="15">
    <location>
        <begin position="77"/>
        <end position="277"/>
    </location>
</feature>
<feature type="active site" evidence="12">
    <location>
        <position position="177"/>
    </location>
</feature>
<keyword evidence="9" id="KW-1015">Disulfide bond</keyword>
<dbReference type="SMART" id="SM00042">
    <property type="entry name" value="CUB"/>
    <property type="match status" value="2"/>
</dbReference>
<dbReference type="SUPFAM" id="SSF49854">
    <property type="entry name" value="Spermadhesin, CUB domain"/>
    <property type="match status" value="2"/>
</dbReference>
<feature type="domain" description="CUB" evidence="14">
    <location>
        <begin position="279"/>
        <end position="389"/>
    </location>
</feature>
<dbReference type="GO" id="GO:0060473">
    <property type="term" value="C:cortical granule"/>
    <property type="evidence" value="ECO:0007669"/>
    <property type="project" value="UniProtKB-SubCell"/>
</dbReference>
<dbReference type="GO" id="GO:0008270">
    <property type="term" value="F:zinc ion binding"/>
    <property type="evidence" value="ECO:0007669"/>
    <property type="project" value="UniProtKB-UniRule"/>
</dbReference>
<evidence type="ECO:0000256" key="4">
    <source>
        <dbReference type="ARBA" id="ARBA00022729"/>
    </source>
</evidence>
<accession>A0A8J0QQC8</accession>
<dbReference type="GO" id="GO:0005615">
    <property type="term" value="C:extracellular space"/>
    <property type="evidence" value="ECO:0000318"/>
    <property type="project" value="GO_Central"/>
</dbReference>
<dbReference type="InterPro" id="IPR000859">
    <property type="entry name" value="CUB_dom"/>
</dbReference>
<dbReference type="Pfam" id="PF01400">
    <property type="entry name" value="Astacin"/>
    <property type="match status" value="1"/>
</dbReference>
<dbReference type="PIRSF" id="PIRSF038057">
    <property type="entry name" value="Hatching_enzyme_Uvs2"/>
    <property type="match status" value="1"/>
</dbReference>
<keyword evidence="7 12" id="KW-0862">Zinc</keyword>
<dbReference type="PANTHER" id="PTHR10127:SF888">
    <property type="entry name" value="METALLOENDOPEPTIDASE"/>
    <property type="match status" value="1"/>
</dbReference>
<feature type="signal peptide" evidence="13">
    <location>
        <begin position="1"/>
        <end position="19"/>
    </location>
</feature>
<dbReference type="SMART" id="SM00235">
    <property type="entry name" value="ZnMc"/>
    <property type="match status" value="1"/>
</dbReference>
<keyword evidence="5" id="KW-0677">Repeat</keyword>
<dbReference type="InterPro" id="IPR024079">
    <property type="entry name" value="MetalloPept_cat_dom_sf"/>
</dbReference>
<evidence type="ECO:0000256" key="1">
    <source>
        <dbReference type="ARBA" id="ARBA00022490"/>
    </source>
</evidence>
<evidence type="ECO:0000256" key="7">
    <source>
        <dbReference type="ARBA" id="ARBA00022833"/>
    </source>
</evidence>
<dbReference type="GeneID" id="100496122"/>
<keyword evidence="8 12" id="KW-0482">Metalloprotease</keyword>
<dbReference type="Pfam" id="PF00431">
    <property type="entry name" value="CUB"/>
    <property type="match status" value="2"/>
</dbReference>
<dbReference type="InterPro" id="IPR006026">
    <property type="entry name" value="Peptidase_Metallo"/>
</dbReference>
<dbReference type="OMA" id="GCTADYI"/>
<evidence type="ECO:0000256" key="9">
    <source>
        <dbReference type="ARBA" id="ARBA00023157"/>
    </source>
</evidence>
<dbReference type="KEGG" id="xtr:100496122"/>
<comment type="subcellular location">
    <subcellularLocation>
        <location evidence="10">Cytoplasmic vesicle</location>
        <location evidence="10">Secretory vesicle</location>
        <location evidence="10">Cortical granule</location>
    </subcellularLocation>
</comment>
<evidence type="ECO:0000256" key="2">
    <source>
        <dbReference type="ARBA" id="ARBA00022670"/>
    </source>
</evidence>
<evidence type="ECO:0000256" key="11">
    <source>
        <dbReference type="PROSITE-ProRule" id="PRU00059"/>
    </source>
</evidence>
<keyword evidence="1" id="KW-0963">Cytoplasm</keyword>
<keyword evidence="3 12" id="KW-0479">Metal-binding</keyword>
<evidence type="ECO:0000256" key="10">
    <source>
        <dbReference type="ARBA" id="ARBA00037865"/>
    </source>
</evidence>
<dbReference type="InterPro" id="IPR017370">
    <property type="entry name" value="Hatching_enzyme_Uvs2-like"/>
</dbReference>
<evidence type="ECO:0000256" key="13">
    <source>
        <dbReference type="RuleBase" id="RU361183"/>
    </source>
</evidence>
<dbReference type="InterPro" id="IPR001506">
    <property type="entry name" value="Peptidase_M12A"/>
</dbReference>
<evidence type="ECO:0000256" key="5">
    <source>
        <dbReference type="ARBA" id="ARBA00022737"/>
    </source>
</evidence>
<organism evidence="16 17">
    <name type="scientific">Xenopus tropicalis</name>
    <name type="common">Western clawed frog</name>
    <name type="synonym">Silurana tropicalis</name>
    <dbReference type="NCBI Taxonomy" id="8364"/>
    <lineage>
        <taxon>Eukaryota</taxon>
        <taxon>Metazoa</taxon>
        <taxon>Chordata</taxon>
        <taxon>Craniata</taxon>
        <taxon>Vertebrata</taxon>
        <taxon>Euteleostomi</taxon>
        <taxon>Amphibia</taxon>
        <taxon>Batrachia</taxon>
        <taxon>Anura</taxon>
        <taxon>Pipoidea</taxon>
        <taxon>Pipidae</taxon>
        <taxon>Xenopodinae</taxon>
        <taxon>Xenopus</taxon>
        <taxon>Silurana</taxon>
    </lineage>
</organism>
<dbReference type="PRINTS" id="PR00480">
    <property type="entry name" value="ASTACIN"/>
</dbReference>
<dbReference type="CDD" id="cd00041">
    <property type="entry name" value="CUB"/>
    <property type="match status" value="2"/>
</dbReference>
<feature type="binding site" evidence="12">
    <location>
        <position position="180"/>
    </location>
    <ligand>
        <name>Zn(2+)</name>
        <dbReference type="ChEBI" id="CHEBI:29105"/>
        <note>catalytic</note>
    </ligand>
</feature>
<evidence type="ECO:0000313" key="17">
    <source>
        <dbReference type="RefSeq" id="XP_002937348.3"/>
    </source>
</evidence>
<keyword evidence="4 13" id="KW-0732">Signal</keyword>
<evidence type="ECO:0000256" key="3">
    <source>
        <dbReference type="ARBA" id="ARBA00022723"/>
    </source>
</evidence>
<evidence type="ECO:0000256" key="8">
    <source>
        <dbReference type="ARBA" id="ARBA00023049"/>
    </source>
</evidence>
<dbReference type="CTD" id="100496122"/>
<comment type="cofactor">
    <cofactor evidence="12 13">
        <name>Zn(2+)</name>
        <dbReference type="ChEBI" id="CHEBI:29105"/>
    </cofactor>
    <text evidence="12 13">Binds 1 zinc ion per subunit.</text>
</comment>
<dbReference type="InterPro" id="IPR034039">
    <property type="entry name" value="ZnMP_hatching_enz"/>
</dbReference>
<dbReference type="Gene3D" id="2.60.120.290">
    <property type="entry name" value="Spermadhesin, CUB domain"/>
    <property type="match status" value="2"/>
</dbReference>
<feature type="domain" description="CUB" evidence="14">
    <location>
        <begin position="391"/>
        <end position="505"/>
    </location>
</feature>
<feature type="chain" id="PRO_5035341008" description="Metalloendopeptidase" evidence="13">
    <location>
        <begin position="20"/>
        <end position="508"/>
    </location>
</feature>
<dbReference type="GO" id="GO:0004222">
    <property type="term" value="F:metalloendopeptidase activity"/>
    <property type="evidence" value="ECO:0000318"/>
    <property type="project" value="GO_Central"/>
</dbReference>
<dbReference type="PROSITE" id="PS51864">
    <property type="entry name" value="ASTACIN"/>
    <property type="match status" value="1"/>
</dbReference>
<keyword evidence="16" id="KW-1185">Reference proteome</keyword>